<reference evidence="3 4" key="2">
    <citation type="submission" date="2010-03" db="EMBL/GenBank/DDBJ databases">
        <authorList>
            <person name="Pajon A."/>
        </authorList>
    </citation>
    <scope>NUCLEOTIDE SEQUENCE [LARGE SCALE GENOMIC DNA]</scope>
    <source>
        <strain evidence="3 4">SGP1</strain>
    </source>
</reference>
<gene>
    <name evidence="3" type="ORF">SY1_08630</name>
</gene>
<dbReference type="SUPFAM" id="SSF50104">
    <property type="entry name" value="Translation proteins SH3-like domain"/>
    <property type="match status" value="1"/>
</dbReference>
<accession>A0AB94IWM9</accession>
<proteinExistence type="predicted"/>
<dbReference type="EMBL" id="FP929056">
    <property type="protein sequence ID" value="CBL28153.1"/>
    <property type="molecule type" value="Genomic_DNA"/>
</dbReference>
<dbReference type="GO" id="GO:0005840">
    <property type="term" value="C:ribosome"/>
    <property type="evidence" value="ECO:0007669"/>
    <property type="project" value="UniProtKB-KW"/>
</dbReference>
<dbReference type="InterPro" id="IPR014722">
    <property type="entry name" value="Rib_uL2_dom2"/>
</dbReference>
<keyword evidence="1" id="KW-0689">Ribosomal protein</keyword>
<keyword evidence="2" id="KW-0687">Ribonucleoprotein</keyword>
<evidence type="ECO:0000256" key="1">
    <source>
        <dbReference type="ARBA" id="ARBA00022980"/>
    </source>
</evidence>
<dbReference type="CDD" id="cd06088">
    <property type="entry name" value="KOW_RPL14"/>
    <property type="match status" value="1"/>
</dbReference>
<dbReference type="Proteomes" id="UP000008957">
    <property type="component" value="Chromosome"/>
</dbReference>
<sequence>MDKPDGPLGPDPVSCRLGQVVRSTKGKDRGRLYVVVGFLDGNRLALADAERFNVLQPKKKNPRHVQVTPQCAAELVALIEAGKNIDRGRFCQILAGLGMRLD</sequence>
<dbReference type="InterPro" id="IPR041985">
    <property type="entry name" value="Ribosomal_eL14_KOW"/>
</dbReference>
<protein>
    <recommendedName>
        <fullName evidence="5">LSU ribosomal protein L14E</fullName>
    </recommendedName>
</protein>
<dbReference type="Gene3D" id="2.30.30.30">
    <property type="match status" value="1"/>
</dbReference>
<dbReference type="InterPro" id="IPR008991">
    <property type="entry name" value="Translation_prot_SH3-like_sf"/>
</dbReference>
<reference evidence="4" key="1">
    <citation type="submission" date="2010-03" db="EMBL/GenBank/DDBJ databases">
        <title>The genome sequence of Synergistetes sp. SGP1.</title>
        <authorList>
            <consortium name="metaHIT consortium -- http://www.metahit.eu/"/>
            <person name="Pajon A."/>
            <person name="Turner K."/>
            <person name="Parkhill J."/>
            <person name="Wade W."/>
            <person name="Vartoukian S."/>
        </authorList>
    </citation>
    <scope>NUCLEOTIDE SEQUENCE [LARGE SCALE GENOMIC DNA]</scope>
    <source>
        <strain evidence="4">SGP1</strain>
    </source>
</reference>
<evidence type="ECO:0000313" key="4">
    <source>
        <dbReference type="Proteomes" id="UP000008957"/>
    </source>
</evidence>
<evidence type="ECO:0000256" key="2">
    <source>
        <dbReference type="ARBA" id="ARBA00023274"/>
    </source>
</evidence>
<evidence type="ECO:0008006" key="5">
    <source>
        <dbReference type="Google" id="ProtNLM"/>
    </source>
</evidence>
<dbReference type="AlphaFoldDB" id="A0AB94IWM9"/>
<dbReference type="GO" id="GO:1990904">
    <property type="term" value="C:ribonucleoprotein complex"/>
    <property type="evidence" value="ECO:0007669"/>
    <property type="project" value="UniProtKB-KW"/>
</dbReference>
<evidence type="ECO:0000313" key="3">
    <source>
        <dbReference type="EMBL" id="CBL28153.1"/>
    </source>
</evidence>
<dbReference type="KEGG" id="sbr:SY1_08630"/>
<keyword evidence="4" id="KW-1185">Reference proteome</keyword>
<name>A0AB94IWM9_9BACT</name>
<organism evidence="3 4">
    <name type="scientific">Fretibacterium fastidiosum</name>
    <dbReference type="NCBI Taxonomy" id="651822"/>
    <lineage>
        <taxon>Bacteria</taxon>
        <taxon>Thermotogati</taxon>
        <taxon>Synergistota</taxon>
        <taxon>Synergistia</taxon>
        <taxon>Synergistales</taxon>
        <taxon>Aminobacteriaceae</taxon>
        <taxon>Fretibacterium</taxon>
    </lineage>
</organism>